<dbReference type="InterPro" id="IPR039421">
    <property type="entry name" value="Type_1_exporter"/>
</dbReference>
<evidence type="ECO:0000313" key="12">
    <source>
        <dbReference type="Proteomes" id="UP001500945"/>
    </source>
</evidence>
<evidence type="ECO:0000256" key="3">
    <source>
        <dbReference type="ARBA" id="ARBA00022741"/>
    </source>
</evidence>
<comment type="subcellular location">
    <subcellularLocation>
        <location evidence="1">Cell membrane</location>
        <topology evidence="1">Multi-pass membrane protein</topology>
    </subcellularLocation>
</comment>
<dbReference type="Gene3D" id="3.40.50.300">
    <property type="entry name" value="P-loop containing nucleotide triphosphate hydrolases"/>
    <property type="match status" value="1"/>
</dbReference>
<dbReference type="Gene3D" id="1.20.1560.10">
    <property type="entry name" value="ABC transporter type 1, transmembrane domain"/>
    <property type="match status" value="1"/>
</dbReference>
<dbReference type="PANTHER" id="PTHR24221:SF590">
    <property type="entry name" value="COMPONENT LINKED WITH THE ASSEMBLY OF CYTOCHROME' TRANSPORT TRANSMEMBRANE ATP-BINDING PROTEIN ABC TRANSPORTER CYDD-RELATED"/>
    <property type="match status" value="1"/>
</dbReference>
<dbReference type="PANTHER" id="PTHR24221">
    <property type="entry name" value="ATP-BINDING CASSETTE SUB-FAMILY B"/>
    <property type="match status" value="1"/>
</dbReference>
<keyword evidence="12" id="KW-1185">Reference proteome</keyword>
<feature type="transmembrane region" description="Helical" evidence="8">
    <location>
        <begin position="129"/>
        <end position="150"/>
    </location>
</feature>
<proteinExistence type="predicted"/>
<feature type="domain" description="ABC transporter" evidence="9">
    <location>
        <begin position="342"/>
        <end position="541"/>
    </location>
</feature>
<dbReference type="InterPro" id="IPR003593">
    <property type="entry name" value="AAA+_ATPase"/>
</dbReference>
<dbReference type="InterPro" id="IPR003439">
    <property type="entry name" value="ABC_transporter-like_ATP-bd"/>
</dbReference>
<dbReference type="InterPro" id="IPR017871">
    <property type="entry name" value="ABC_transporter-like_CS"/>
</dbReference>
<dbReference type="CDD" id="cd18584">
    <property type="entry name" value="ABC_6TM_AarD_CydD"/>
    <property type="match status" value="1"/>
</dbReference>
<keyword evidence="2 8" id="KW-0812">Transmembrane</keyword>
<evidence type="ECO:0000256" key="1">
    <source>
        <dbReference type="ARBA" id="ARBA00004651"/>
    </source>
</evidence>
<keyword evidence="4" id="KW-0067">ATP-binding</keyword>
<feature type="transmembrane region" description="Helical" evidence="8">
    <location>
        <begin position="21"/>
        <end position="45"/>
    </location>
</feature>
<dbReference type="InterPro" id="IPR036640">
    <property type="entry name" value="ABC1_TM_sf"/>
</dbReference>
<accession>A0ABP8KCA4</accession>
<keyword evidence="5 8" id="KW-1133">Transmembrane helix</keyword>
<dbReference type="Pfam" id="PF00005">
    <property type="entry name" value="ABC_tran"/>
    <property type="match status" value="1"/>
</dbReference>
<dbReference type="InterPro" id="IPR011527">
    <property type="entry name" value="ABC1_TM_dom"/>
</dbReference>
<organism evidence="11 12">
    <name type="scientific">Fodinibacter luteus</name>
    <dbReference type="NCBI Taxonomy" id="552064"/>
    <lineage>
        <taxon>Bacteria</taxon>
        <taxon>Bacillati</taxon>
        <taxon>Actinomycetota</taxon>
        <taxon>Actinomycetes</taxon>
        <taxon>Micrococcales</taxon>
        <taxon>Intrasporangiaceae</taxon>
        <taxon>Fodinibacter (ex Wang et al. 2009)</taxon>
    </lineage>
</organism>
<dbReference type="SMART" id="SM00382">
    <property type="entry name" value="AAA"/>
    <property type="match status" value="1"/>
</dbReference>
<dbReference type="SUPFAM" id="SSF90123">
    <property type="entry name" value="ABC transporter transmembrane region"/>
    <property type="match status" value="1"/>
</dbReference>
<feature type="transmembrane region" description="Helical" evidence="8">
    <location>
        <begin position="234"/>
        <end position="259"/>
    </location>
</feature>
<evidence type="ECO:0000259" key="10">
    <source>
        <dbReference type="PROSITE" id="PS50929"/>
    </source>
</evidence>
<dbReference type="PROSITE" id="PS00211">
    <property type="entry name" value="ABC_TRANSPORTER_1"/>
    <property type="match status" value="1"/>
</dbReference>
<evidence type="ECO:0000256" key="2">
    <source>
        <dbReference type="ARBA" id="ARBA00022692"/>
    </source>
</evidence>
<feature type="transmembrane region" description="Helical" evidence="8">
    <location>
        <begin position="57"/>
        <end position="74"/>
    </location>
</feature>
<dbReference type="SUPFAM" id="SSF52540">
    <property type="entry name" value="P-loop containing nucleoside triphosphate hydrolases"/>
    <property type="match status" value="1"/>
</dbReference>
<dbReference type="PROSITE" id="PS50929">
    <property type="entry name" value="ABC_TM1F"/>
    <property type="match status" value="1"/>
</dbReference>
<protein>
    <recommendedName>
        <fullName evidence="13">Thiol reductant ABC exporter subunit CydD</fullName>
    </recommendedName>
</protein>
<dbReference type="EMBL" id="BAABGM010000011">
    <property type="protein sequence ID" value="GAA4404101.1"/>
    <property type="molecule type" value="Genomic_DNA"/>
</dbReference>
<evidence type="ECO:0000256" key="8">
    <source>
        <dbReference type="SAM" id="Phobius"/>
    </source>
</evidence>
<dbReference type="Proteomes" id="UP001500945">
    <property type="component" value="Unassembled WGS sequence"/>
</dbReference>
<name>A0ABP8KCA4_9MICO</name>
<feature type="transmembrane region" description="Helical" evidence="8">
    <location>
        <begin position="156"/>
        <end position="175"/>
    </location>
</feature>
<keyword evidence="3" id="KW-0547">Nucleotide-binding</keyword>
<sequence>MRPFDPRLLRTAPAARRPVTVLAVVGVLQGLATIGLAVALTALVVAVVEGMPVGPSALWLAGLFGARAALAWVAERVAAWAGLEVTAELRERLLARWLASPAEDRPDPDRAVTLAAQGAASVEPYVARFLPALVAGVVVPVLALATLLWVDWVSALIVALTLPLLPFFAALIGTATRAETERRWAALSSLSGHFLDVMRGLPTLVGYGRAERQVDVIGEVSQQHRRATMSTLRLAFTSSAALELLASISVAIVAVTVGLRLTHGSMTLQAGLLAILLAPEAYWPIRRVGAEFHAAADGAEAIDGILAELAEPDDSSRRVRTWPLGQPRPHSPGGGAPDEVGVRLVRAAYTYPGADAPALTSVSLDAGPGLTAVTGPSGVGKSTLLELAAGLRTPTAGTVRAGRAHLVTQRPFLPAGTLRDALTLGNGADDQALWDALRLVGLEGFVAGLSRALGTPLGDDGFGLSAGQRARVALARAALSTAPVLLVDEPTAHLDEDAAALVHDVLVELGERRTVLAVTHRPELVERADRHVVLTHEGAEVLR</sequence>
<dbReference type="NCBIfam" id="TIGR02857">
    <property type="entry name" value="CydD"/>
    <property type="match status" value="1"/>
</dbReference>
<dbReference type="RefSeq" id="WP_345204465.1">
    <property type="nucleotide sequence ID" value="NZ_BAABGM010000011.1"/>
</dbReference>
<reference evidence="12" key="1">
    <citation type="journal article" date="2019" name="Int. J. Syst. Evol. Microbiol.">
        <title>The Global Catalogue of Microorganisms (GCM) 10K type strain sequencing project: providing services to taxonomists for standard genome sequencing and annotation.</title>
        <authorList>
            <consortium name="The Broad Institute Genomics Platform"/>
            <consortium name="The Broad Institute Genome Sequencing Center for Infectious Disease"/>
            <person name="Wu L."/>
            <person name="Ma J."/>
        </authorList>
    </citation>
    <scope>NUCLEOTIDE SEQUENCE [LARGE SCALE GENOMIC DNA]</scope>
    <source>
        <strain evidence="12">JCM 17809</strain>
    </source>
</reference>
<evidence type="ECO:0000256" key="7">
    <source>
        <dbReference type="SAM" id="MobiDB-lite"/>
    </source>
</evidence>
<gene>
    <name evidence="11" type="ORF">GCM10023168_16280</name>
</gene>
<comment type="caution">
    <text evidence="11">The sequence shown here is derived from an EMBL/GenBank/DDBJ whole genome shotgun (WGS) entry which is preliminary data.</text>
</comment>
<dbReference type="InterPro" id="IPR014216">
    <property type="entry name" value="ABC_transptr_CydD"/>
</dbReference>
<evidence type="ECO:0000313" key="11">
    <source>
        <dbReference type="EMBL" id="GAA4404101.1"/>
    </source>
</evidence>
<feature type="domain" description="ABC transmembrane type-1" evidence="10">
    <location>
        <begin position="21"/>
        <end position="297"/>
    </location>
</feature>
<evidence type="ECO:0000256" key="6">
    <source>
        <dbReference type="ARBA" id="ARBA00023136"/>
    </source>
</evidence>
<evidence type="ECO:0008006" key="13">
    <source>
        <dbReference type="Google" id="ProtNLM"/>
    </source>
</evidence>
<feature type="region of interest" description="Disordered" evidence="7">
    <location>
        <begin position="316"/>
        <end position="337"/>
    </location>
</feature>
<dbReference type="PROSITE" id="PS50893">
    <property type="entry name" value="ABC_TRANSPORTER_2"/>
    <property type="match status" value="1"/>
</dbReference>
<evidence type="ECO:0000256" key="5">
    <source>
        <dbReference type="ARBA" id="ARBA00022989"/>
    </source>
</evidence>
<dbReference type="InterPro" id="IPR027417">
    <property type="entry name" value="P-loop_NTPase"/>
</dbReference>
<dbReference type="Pfam" id="PF00664">
    <property type="entry name" value="ABC_membrane"/>
    <property type="match status" value="1"/>
</dbReference>
<evidence type="ECO:0000256" key="4">
    <source>
        <dbReference type="ARBA" id="ARBA00022840"/>
    </source>
</evidence>
<evidence type="ECO:0000259" key="9">
    <source>
        <dbReference type="PROSITE" id="PS50893"/>
    </source>
</evidence>
<keyword evidence="6 8" id="KW-0472">Membrane</keyword>